<dbReference type="PROSITE" id="PS00061">
    <property type="entry name" value="ADH_SHORT"/>
    <property type="match status" value="1"/>
</dbReference>
<dbReference type="PANTHER" id="PTHR42760">
    <property type="entry name" value="SHORT-CHAIN DEHYDROGENASES/REDUCTASES FAMILY MEMBER"/>
    <property type="match status" value="1"/>
</dbReference>
<keyword evidence="3" id="KW-1185">Reference proteome</keyword>
<reference evidence="2 3" key="1">
    <citation type="submission" date="2023-02" db="EMBL/GenBank/DDBJ databases">
        <title>Complete genome sequence of a novel bacterium Oceanimonas sp. NTOU-MSR1 isolated from marine coast sediment.</title>
        <authorList>
            <person name="Yang H.-T."/>
            <person name="Chen Y.-L."/>
            <person name="Ho Y.-N."/>
        </authorList>
    </citation>
    <scope>NUCLEOTIDE SEQUENCE [LARGE SCALE GENOMIC DNA]</scope>
    <source>
        <strain evidence="2 3">NTOU-MSR1</strain>
    </source>
</reference>
<dbReference type="GO" id="GO:0016616">
    <property type="term" value="F:oxidoreductase activity, acting on the CH-OH group of donors, NAD or NADP as acceptor"/>
    <property type="evidence" value="ECO:0007669"/>
    <property type="project" value="TreeGrafter"/>
</dbReference>
<name>A0AA50QCJ5_9GAMM</name>
<evidence type="ECO:0000256" key="1">
    <source>
        <dbReference type="ARBA" id="ARBA00006484"/>
    </source>
</evidence>
<dbReference type="Gene3D" id="3.40.50.720">
    <property type="entry name" value="NAD(P)-binding Rossmann-like Domain"/>
    <property type="match status" value="1"/>
</dbReference>
<protein>
    <submittedName>
        <fullName evidence="2">SDR family oxidoreductase</fullName>
    </submittedName>
</protein>
<evidence type="ECO:0000313" key="3">
    <source>
        <dbReference type="Proteomes" id="UP001223802"/>
    </source>
</evidence>
<dbReference type="GO" id="GO:0030497">
    <property type="term" value="P:fatty acid elongation"/>
    <property type="evidence" value="ECO:0007669"/>
    <property type="project" value="TreeGrafter"/>
</dbReference>
<evidence type="ECO:0000313" key="2">
    <source>
        <dbReference type="EMBL" id="WMC11317.1"/>
    </source>
</evidence>
<dbReference type="InterPro" id="IPR020904">
    <property type="entry name" value="Sc_DH/Rdtase_CS"/>
</dbReference>
<dbReference type="KEGG" id="ope:PU634_02825"/>
<organism evidence="2 3">
    <name type="scientific">Oceanimonas pelagia</name>
    <dbReference type="NCBI Taxonomy" id="3028314"/>
    <lineage>
        <taxon>Bacteria</taxon>
        <taxon>Pseudomonadati</taxon>
        <taxon>Pseudomonadota</taxon>
        <taxon>Gammaproteobacteria</taxon>
        <taxon>Aeromonadales</taxon>
        <taxon>Aeromonadaceae</taxon>
        <taxon>Oceanimonas</taxon>
    </lineage>
</organism>
<proteinExistence type="inferred from homology"/>
<dbReference type="PRINTS" id="PR00080">
    <property type="entry name" value="SDRFAMILY"/>
</dbReference>
<dbReference type="FunFam" id="3.40.50.720:FF:000084">
    <property type="entry name" value="Short-chain dehydrogenase reductase"/>
    <property type="match status" value="1"/>
</dbReference>
<dbReference type="InterPro" id="IPR002347">
    <property type="entry name" value="SDR_fam"/>
</dbReference>
<dbReference type="RefSeq" id="WP_306762562.1">
    <property type="nucleotide sequence ID" value="NZ_CP118224.1"/>
</dbReference>
<dbReference type="InterPro" id="IPR036291">
    <property type="entry name" value="NAD(P)-bd_dom_sf"/>
</dbReference>
<sequence>MNSGNIVITGAARGLGLGMTRYFLGHDYQVLGVDLDKEALARLDQAQVPGLQLVHLDVTEESSVQSLARLVESRFGRLGGIINNAAISQPYHEPIDKLSLSHWQRVLAVNLTGPMLICKHLSPLLEQGGAIVNIGSTRAHQSEPNSEAYAASKGGLVALTHALAISLGPRVRVNAISPGWIDVSALQPGDTPAPGPEDHAQHPAGRVGLVNDVAAMARFLLSNESGFVTGQEFIVDGGMSRRMIYRDCATDTPAAE</sequence>
<dbReference type="EMBL" id="CP118224">
    <property type="protein sequence ID" value="WMC11317.1"/>
    <property type="molecule type" value="Genomic_DNA"/>
</dbReference>
<accession>A0AA50QCJ5</accession>
<dbReference type="PANTHER" id="PTHR42760:SF123">
    <property type="entry name" value="OXIDOREDUCTASE"/>
    <property type="match status" value="1"/>
</dbReference>
<dbReference type="AlphaFoldDB" id="A0AA50QCJ5"/>
<dbReference type="PRINTS" id="PR00081">
    <property type="entry name" value="GDHRDH"/>
</dbReference>
<dbReference type="Proteomes" id="UP001223802">
    <property type="component" value="Chromosome"/>
</dbReference>
<gene>
    <name evidence="2" type="ORF">PU634_02825</name>
</gene>
<dbReference type="Pfam" id="PF13561">
    <property type="entry name" value="adh_short_C2"/>
    <property type="match status" value="1"/>
</dbReference>
<dbReference type="SUPFAM" id="SSF51735">
    <property type="entry name" value="NAD(P)-binding Rossmann-fold domains"/>
    <property type="match status" value="1"/>
</dbReference>
<comment type="similarity">
    <text evidence="1">Belongs to the short-chain dehydrogenases/reductases (SDR) family.</text>
</comment>